<reference evidence="3" key="1">
    <citation type="submission" date="2020-12" db="EMBL/GenBank/DDBJ databases">
        <title>Sanguibacter suaedae sp. nov., isolated from Suaeda aralocaspica.</title>
        <authorList>
            <person name="Ma Q."/>
        </authorList>
    </citation>
    <scope>NUCLEOTIDE SEQUENCE</scope>
    <source>
        <strain evidence="3">YZGR15</strain>
    </source>
</reference>
<dbReference type="Proteomes" id="UP000602087">
    <property type="component" value="Unassembled WGS sequence"/>
</dbReference>
<feature type="region of interest" description="Disordered" evidence="1">
    <location>
        <begin position="1"/>
        <end position="32"/>
    </location>
</feature>
<dbReference type="EMBL" id="JAEINH010000002">
    <property type="protein sequence ID" value="MBI9113865.1"/>
    <property type="molecule type" value="Genomic_DNA"/>
</dbReference>
<feature type="compositionally biased region" description="Gly residues" evidence="1">
    <location>
        <begin position="1"/>
        <end position="10"/>
    </location>
</feature>
<accession>A0A934I9U7</accession>
<gene>
    <name evidence="3" type="ORF">JAV76_02405</name>
</gene>
<dbReference type="InterPro" id="IPR045512">
    <property type="entry name" value="DUF6480"/>
</dbReference>
<feature type="transmembrane region" description="Helical" evidence="2">
    <location>
        <begin position="42"/>
        <end position="67"/>
    </location>
</feature>
<organism evidence="3 4">
    <name type="scientific">Sanguibacter suaedae</name>
    <dbReference type="NCBI Taxonomy" id="2795737"/>
    <lineage>
        <taxon>Bacteria</taxon>
        <taxon>Bacillati</taxon>
        <taxon>Actinomycetota</taxon>
        <taxon>Actinomycetes</taxon>
        <taxon>Micrococcales</taxon>
        <taxon>Sanguibacteraceae</taxon>
        <taxon>Sanguibacter</taxon>
    </lineage>
</organism>
<keyword evidence="4" id="KW-1185">Reference proteome</keyword>
<evidence type="ECO:0000256" key="2">
    <source>
        <dbReference type="SAM" id="Phobius"/>
    </source>
</evidence>
<evidence type="ECO:0000313" key="4">
    <source>
        <dbReference type="Proteomes" id="UP000602087"/>
    </source>
</evidence>
<keyword evidence="2" id="KW-0812">Transmembrane</keyword>
<dbReference type="Pfam" id="PF20088">
    <property type="entry name" value="DUF6480"/>
    <property type="match status" value="1"/>
</dbReference>
<protein>
    <submittedName>
        <fullName evidence="3">Uncharacterized protein</fullName>
    </submittedName>
</protein>
<dbReference type="AlphaFoldDB" id="A0A934I9U7"/>
<name>A0A934I9U7_9MICO</name>
<proteinExistence type="predicted"/>
<evidence type="ECO:0000313" key="3">
    <source>
        <dbReference type="EMBL" id="MBI9113865.1"/>
    </source>
</evidence>
<sequence length="68" mass="6629">MPAGAPGAGSGSVEPGDTPPGESSVSAVQGHGEDAPARWTQWAWLGGIGLVVLVGALAFLGYGLGLLD</sequence>
<evidence type="ECO:0000256" key="1">
    <source>
        <dbReference type="SAM" id="MobiDB-lite"/>
    </source>
</evidence>
<keyword evidence="2" id="KW-0472">Membrane</keyword>
<keyword evidence="2" id="KW-1133">Transmembrane helix</keyword>
<comment type="caution">
    <text evidence="3">The sequence shown here is derived from an EMBL/GenBank/DDBJ whole genome shotgun (WGS) entry which is preliminary data.</text>
</comment>